<protein>
    <submittedName>
        <fullName evidence="2">Uncharacterized protein</fullName>
    </submittedName>
</protein>
<evidence type="ECO:0000313" key="2">
    <source>
        <dbReference type="EMBL" id="MBE9395862.1"/>
    </source>
</evidence>
<evidence type="ECO:0000256" key="1">
    <source>
        <dbReference type="SAM" id="SignalP"/>
    </source>
</evidence>
<accession>A0A8J7FJC6</accession>
<feature type="chain" id="PRO_5035286163" evidence="1">
    <location>
        <begin position="24"/>
        <end position="402"/>
    </location>
</feature>
<gene>
    <name evidence="2" type="ORF">IOQ59_01165</name>
</gene>
<organism evidence="2 3">
    <name type="scientific">Pontibacterium sinense</name>
    <dbReference type="NCBI Taxonomy" id="2781979"/>
    <lineage>
        <taxon>Bacteria</taxon>
        <taxon>Pseudomonadati</taxon>
        <taxon>Pseudomonadota</taxon>
        <taxon>Gammaproteobacteria</taxon>
        <taxon>Oceanospirillales</taxon>
        <taxon>Oceanospirillaceae</taxon>
        <taxon>Pontibacterium</taxon>
    </lineage>
</organism>
<proteinExistence type="predicted"/>
<feature type="signal peptide" evidence="1">
    <location>
        <begin position="1"/>
        <end position="23"/>
    </location>
</feature>
<dbReference type="EMBL" id="JADEYS010000001">
    <property type="protein sequence ID" value="MBE9395862.1"/>
    <property type="molecule type" value="Genomic_DNA"/>
</dbReference>
<reference evidence="2" key="1">
    <citation type="submission" date="2020-10" db="EMBL/GenBank/DDBJ databases">
        <title>Bacterium isolated from coastal waters sediment.</title>
        <authorList>
            <person name="Chen R.-J."/>
            <person name="Lu D.-C."/>
            <person name="Zhu K.-L."/>
            <person name="Du Z.-J."/>
        </authorList>
    </citation>
    <scope>NUCLEOTIDE SEQUENCE</scope>
    <source>
        <strain evidence="2">N1Y112</strain>
    </source>
</reference>
<comment type="caution">
    <text evidence="2">The sequence shown here is derived from an EMBL/GenBank/DDBJ whole genome shotgun (WGS) entry which is preliminary data.</text>
</comment>
<name>A0A8J7FJC6_9GAMM</name>
<dbReference type="RefSeq" id="WP_193951419.1">
    <property type="nucleotide sequence ID" value="NZ_JADEYS010000001.1"/>
</dbReference>
<keyword evidence="1" id="KW-0732">Signal</keyword>
<sequence length="402" mass="44274">MFKKSLLPALITASLTTSTMSYASLFDISVSANGQTYQASFENAEESIDSFDTSNLDANLSNFNEITDAALGVLNYRGLEMRFEYLKDSSVVRFSVPSINIDETFNGATREESTDQLGDYLKSEGGDMLNKINKALAAVSPTDPVAGNPDSLMATQVANIHSGTISDTNTSTNKETFDTDNKFDLGVRFGSYQVNGSDVESIHLPLAYTFNFDSAPGHKLSIQLPVSYSRTNDKAETYSLGAGIAYTYPVTDNLSFTPGISYGAIGSVDLGSVAALESISLTTRYDFELFNQQWRFGNTLARVRTLELDFDDYTINPDLNNTIMVNGITWQSVPLNWLETEVFFTDTRYFGDELFSERSNEIGFAVATPERATYLKFKVGASYVFTDRSEVNGFKLNMGSSF</sequence>
<evidence type="ECO:0000313" key="3">
    <source>
        <dbReference type="Proteomes" id="UP000640333"/>
    </source>
</evidence>
<dbReference type="Proteomes" id="UP000640333">
    <property type="component" value="Unassembled WGS sequence"/>
</dbReference>
<keyword evidence="3" id="KW-1185">Reference proteome</keyword>
<dbReference type="AlphaFoldDB" id="A0A8J7FJC6"/>